<feature type="non-terminal residue" evidence="1">
    <location>
        <position position="1"/>
    </location>
</feature>
<accession>A0ABT6AUD7</accession>
<dbReference type="EMBL" id="JARJLM010000425">
    <property type="protein sequence ID" value="MDF3836243.1"/>
    <property type="molecule type" value="Genomic_DNA"/>
</dbReference>
<feature type="non-terminal residue" evidence="1">
    <location>
        <position position="117"/>
    </location>
</feature>
<organism evidence="1 2">
    <name type="scientific">Cupriavidus basilensis</name>
    <dbReference type="NCBI Taxonomy" id="68895"/>
    <lineage>
        <taxon>Bacteria</taxon>
        <taxon>Pseudomonadati</taxon>
        <taxon>Pseudomonadota</taxon>
        <taxon>Betaproteobacteria</taxon>
        <taxon>Burkholderiales</taxon>
        <taxon>Burkholderiaceae</taxon>
        <taxon>Cupriavidus</taxon>
    </lineage>
</organism>
<dbReference type="Proteomes" id="UP001216674">
    <property type="component" value="Unassembled WGS sequence"/>
</dbReference>
<name>A0ABT6AUD7_9BURK</name>
<protein>
    <submittedName>
        <fullName evidence="1">TonB-dependent receptor</fullName>
    </submittedName>
</protein>
<evidence type="ECO:0000313" key="2">
    <source>
        <dbReference type="Proteomes" id="UP001216674"/>
    </source>
</evidence>
<proteinExistence type="predicted"/>
<reference evidence="1 2" key="1">
    <citation type="submission" date="2023-03" db="EMBL/GenBank/DDBJ databases">
        <title>Draft assemblies of triclosan tolerant bacteria isolated from returned activated sludge.</title>
        <authorList>
            <person name="Van Hamelsveld S."/>
        </authorList>
    </citation>
    <scope>NUCLEOTIDE SEQUENCE [LARGE SCALE GENOMIC DNA]</scope>
    <source>
        <strain evidence="1 2">GW210010_S58</strain>
    </source>
</reference>
<keyword evidence="1" id="KW-0675">Receptor</keyword>
<sequence>ANPAYGLNTLGGALAMTTRSGLTSPGFTADLSYGSGNRKRADLSGGVRSDSGWHAFAAATLFQEQGWRDHAEGRLGNLFLKAGHATDTDSWDLSLLHGRSTLIGNGLVPSYRASGNA</sequence>
<keyword evidence="2" id="KW-1185">Reference proteome</keyword>
<dbReference type="SUPFAM" id="SSF56935">
    <property type="entry name" value="Porins"/>
    <property type="match status" value="1"/>
</dbReference>
<gene>
    <name evidence="1" type="ORF">P3W85_25315</name>
</gene>
<comment type="caution">
    <text evidence="1">The sequence shown here is derived from an EMBL/GenBank/DDBJ whole genome shotgun (WGS) entry which is preliminary data.</text>
</comment>
<evidence type="ECO:0000313" key="1">
    <source>
        <dbReference type="EMBL" id="MDF3836243.1"/>
    </source>
</evidence>